<organism evidence="5 6">
    <name type="scientific">Nocardioides daeguensis</name>
    <dbReference type="NCBI Taxonomy" id="908359"/>
    <lineage>
        <taxon>Bacteria</taxon>
        <taxon>Bacillati</taxon>
        <taxon>Actinomycetota</taxon>
        <taxon>Actinomycetes</taxon>
        <taxon>Propionibacteriales</taxon>
        <taxon>Nocardioidaceae</taxon>
        <taxon>Nocardioides</taxon>
    </lineage>
</organism>
<feature type="compositionally biased region" description="Basic and acidic residues" evidence="3">
    <location>
        <begin position="133"/>
        <end position="150"/>
    </location>
</feature>
<accession>A0ABP6UUG1</accession>
<dbReference type="PROSITE" id="PS51186">
    <property type="entry name" value="GNAT"/>
    <property type="match status" value="1"/>
</dbReference>
<evidence type="ECO:0000256" key="3">
    <source>
        <dbReference type="SAM" id="MobiDB-lite"/>
    </source>
</evidence>
<feature type="domain" description="N-acetyltransferase" evidence="4">
    <location>
        <begin position="11"/>
        <end position="155"/>
    </location>
</feature>
<dbReference type="PANTHER" id="PTHR43877">
    <property type="entry name" value="AMINOALKYLPHOSPHONATE N-ACETYLTRANSFERASE-RELATED-RELATED"/>
    <property type="match status" value="1"/>
</dbReference>
<name>A0ABP6UUG1_9ACTN</name>
<dbReference type="RefSeq" id="WP_218232453.1">
    <property type="nucleotide sequence ID" value="NZ_BAABBB010000004.1"/>
</dbReference>
<evidence type="ECO:0000259" key="4">
    <source>
        <dbReference type="PROSITE" id="PS51186"/>
    </source>
</evidence>
<comment type="caution">
    <text evidence="5">The sequence shown here is derived from an EMBL/GenBank/DDBJ whole genome shotgun (WGS) entry which is preliminary data.</text>
</comment>
<dbReference type="Pfam" id="PF13508">
    <property type="entry name" value="Acetyltransf_7"/>
    <property type="match status" value="1"/>
</dbReference>
<gene>
    <name evidence="5" type="ORF">GCM10022263_06390</name>
</gene>
<keyword evidence="1" id="KW-0808">Transferase</keyword>
<dbReference type="EMBL" id="BAABBB010000004">
    <property type="protein sequence ID" value="GAA3521164.1"/>
    <property type="molecule type" value="Genomic_DNA"/>
</dbReference>
<keyword evidence="6" id="KW-1185">Reference proteome</keyword>
<evidence type="ECO:0000256" key="2">
    <source>
        <dbReference type="ARBA" id="ARBA00023315"/>
    </source>
</evidence>
<sequence length="161" mass="17011">MPTDPGGSAGLLLRPARADDVPAIAAVQLAARAASPMPPGIHPPHEVRAHLAARLGDSECWVAESGGGVVGYARFTRTWLDDLYVDPAHQGTGVGGALLDLVKVRHPDGFSLWVFEQNAPARAFYAARGLVEREHTDGSENEERAPDLRMEWAPGSVGGSA</sequence>
<protein>
    <recommendedName>
        <fullName evidence="4">N-acetyltransferase domain-containing protein</fullName>
    </recommendedName>
</protein>
<dbReference type="CDD" id="cd04301">
    <property type="entry name" value="NAT_SF"/>
    <property type="match status" value="1"/>
</dbReference>
<dbReference type="InterPro" id="IPR000182">
    <property type="entry name" value="GNAT_dom"/>
</dbReference>
<feature type="region of interest" description="Disordered" evidence="3">
    <location>
        <begin position="133"/>
        <end position="161"/>
    </location>
</feature>
<dbReference type="Proteomes" id="UP001500301">
    <property type="component" value="Unassembled WGS sequence"/>
</dbReference>
<dbReference type="InterPro" id="IPR050832">
    <property type="entry name" value="Bact_Acetyltransf"/>
</dbReference>
<evidence type="ECO:0000313" key="6">
    <source>
        <dbReference type="Proteomes" id="UP001500301"/>
    </source>
</evidence>
<evidence type="ECO:0000256" key="1">
    <source>
        <dbReference type="ARBA" id="ARBA00022679"/>
    </source>
</evidence>
<evidence type="ECO:0000313" key="5">
    <source>
        <dbReference type="EMBL" id="GAA3521164.1"/>
    </source>
</evidence>
<keyword evidence="2" id="KW-0012">Acyltransferase</keyword>
<reference evidence="6" key="1">
    <citation type="journal article" date="2019" name="Int. J. Syst. Evol. Microbiol.">
        <title>The Global Catalogue of Microorganisms (GCM) 10K type strain sequencing project: providing services to taxonomists for standard genome sequencing and annotation.</title>
        <authorList>
            <consortium name="The Broad Institute Genomics Platform"/>
            <consortium name="The Broad Institute Genome Sequencing Center for Infectious Disease"/>
            <person name="Wu L."/>
            <person name="Ma J."/>
        </authorList>
    </citation>
    <scope>NUCLEOTIDE SEQUENCE [LARGE SCALE GENOMIC DNA]</scope>
    <source>
        <strain evidence="6">JCM 17460</strain>
    </source>
</reference>
<proteinExistence type="predicted"/>